<evidence type="ECO:0008006" key="3">
    <source>
        <dbReference type="Google" id="ProtNLM"/>
    </source>
</evidence>
<proteinExistence type="predicted"/>
<comment type="caution">
    <text evidence="1">The sequence shown here is derived from an EMBL/GenBank/DDBJ whole genome shotgun (WGS) entry which is preliminary data.</text>
</comment>
<organism evidence="1 2">
    <name type="scientific">Kordia aestuariivivens</name>
    <dbReference type="NCBI Taxonomy" id="2759037"/>
    <lineage>
        <taxon>Bacteria</taxon>
        <taxon>Pseudomonadati</taxon>
        <taxon>Bacteroidota</taxon>
        <taxon>Flavobacteriia</taxon>
        <taxon>Flavobacteriales</taxon>
        <taxon>Flavobacteriaceae</taxon>
        <taxon>Kordia</taxon>
    </lineage>
</organism>
<protein>
    <recommendedName>
        <fullName evidence="3">PRC-barrel domain-containing protein</fullName>
    </recommendedName>
</protein>
<keyword evidence="2" id="KW-1185">Reference proteome</keyword>
<dbReference type="Proteomes" id="UP000619238">
    <property type="component" value="Unassembled WGS sequence"/>
</dbReference>
<accession>A0ABR7Q5Y1</accession>
<dbReference type="RefSeq" id="WP_187560999.1">
    <property type="nucleotide sequence ID" value="NZ_JACGWS010000002.1"/>
</dbReference>
<evidence type="ECO:0000313" key="1">
    <source>
        <dbReference type="EMBL" id="MBC8753965.1"/>
    </source>
</evidence>
<reference evidence="1 2" key="1">
    <citation type="submission" date="2020-07" db="EMBL/GenBank/DDBJ databases">
        <title>Description of Kordia aestuariivivens sp. nov., isolated from a tidal flat.</title>
        <authorList>
            <person name="Park S."/>
            <person name="Yoon J.-H."/>
        </authorList>
    </citation>
    <scope>NUCLEOTIDE SEQUENCE [LARGE SCALE GENOMIC DNA]</scope>
    <source>
        <strain evidence="1 2">YSTF-M3</strain>
    </source>
</reference>
<gene>
    <name evidence="1" type="ORF">H2O64_04735</name>
</gene>
<sequence>MIGVKPKKKKEPSNQPDFNLAEGQAAIYGKVTERNVYDNSVRDAIDAQVTVFKNGVLVGYVIPFLDSSYQIVSIDAGDDYTMEFVKDSMFTTPIFSLSSKEIKEVNVELTSYDIS</sequence>
<dbReference type="EMBL" id="JACGWS010000002">
    <property type="protein sequence ID" value="MBC8753965.1"/>
    <property type="molecule type" value="Genomic_DNA"/>
</dbReference>
<evidence type="ECO:0000313" key="2">
    <source>
        <dbReference type="Proteomes" id="UP000619238"/>
    </source>
</evidence>
<name>A0ABR7Q5Y1_9FLAO</name>